<reference evidence="1 2" key="1">
    <citation type="submission" date="2018-06" db="EMBL/GenBank/DDBJ databases">
        <title>Genomic Encyclopedia of Archaeal and Bacterial Type Strains, Phase II (KMG-II): from individual species to whole genera.</title>
        <authorList>
            <person name="Goeker M."/>
        </authorList>
    </citation>
    <scope>NUCLEOTIDE SEQUENCE [LARGE SCALE GENOMIC DNA]</scope>
    <source>
        <strain evidence="1 2">ATCC BAA-1881</strain>
    </source>
</reference>
<dbReference type="AlphaFoldDB" id="A0A326U7E4"/>
<evidence type="ECO:0000313" key="2">
    <source>
        <dbReference type="Proteomes" id="UP000248806"/>
    </source>
</evidence>
<sequence length="77" mass="8968">MELSPQAKLAAIEREAKKIGARLECRVEGCGCVRGYEQPVYGLVYKDNWYPLILPESYIFSDTRRLQQWIKVNILHL</sequence>
<gene>
    <name evidence="1" type="ORF">EI42_02196</name>
</gene>
<proteinExistence type="predicted"/>
<organism evidence="1 2">
    <name type="scientific">Thermosporothrix hazakensis</name>
    <dbReference type="NCBI Taxonomy" id="644383"/>
    <lineage>
        <taxon>Bacteria</taxon>
        <taxon>Bacillati</taxon>
        <taxon>Chloroflexota</taxon>
        <taxon>Ktedonobacteria</taxon>
        <taxon>Ktedonobacterales</taxon>
        <taxon>Thermosporotrichaceae</taxon>
        <taxon>Thermosporothrix</taxon>
    </lineage>
</organism>
<protein>
    <submittedName>
        <fullName evidence="1">Uncharacterized protein</fullName>
    </submittedName>
</protein>
<accession>A0A326U7E4</accession>
<keyword evidence="2" id="KW-1185">Reference proteome</keyword>
<comment type="caution">
    <text evidence="1">The sequence shown here is derived from an EMBL/GenBank/DDBJ whole genome shotgun (WGS) entry which is preliminary data.</text>
</comment>
<dbReference type="EMBL" id="QKUF01000006">
    <property type="protein sequence ID" value="PZW31099.1"/>
    <property type="molecule type" value="Genomic_DNA"/>
</dbReference>
<evidence type="ECO:0000313" key="1">
    <source>
        <dbReference type="EMBL" id="PZW31099.1"/>
    </source>
</evidence>
<name>A0A326U7E4_THEHA</name>
<dbReference type="Proteomes" id="UP000248806">
    <property type="component" value="Unassembled WGS sequence"/>
</dbReference>